<proteinExistence type="predicted"/>
<dbReference type="Proteomes" id="UP000070513">
    <property type="component" value="Unassembled WGS sequence"/>
</dbReference>
<reference evidence="2" key="1">
    <citation type="submission" date="2015-12" db="EMBL/GenBank/DDBJ databases">
        <title>Genome sequence of a biocontrol rhizobacterium Chryseobacterium kwangjuense strain KJ1R5 isolated from pepper (Capsicum annuum L.).</title>
        <authorList>
            <person name="Jeong J.-J."/>
            <person name="Park H."/>
            <person name="Mannaa M."/>
            <person name="Sang M.K."/>
            <person name="Choi I.-G."/>
            <person name="Kim K.D."/>
        </authorList>
    </citation>
    <scope>NUCLEOTIDE SEQUENCE [LARGE SCALE GENOMIC DNA]</scope>
    <source>
        <strain evidence="2">KJ1R5</strain>
    </source>
</reference>
<name>A0A135WLI0_9FLAO</name>
<dbReference type="EMBL" id="LPUR01000001">
    <property type="protein sequence ID" value="KXH85743.1"/>
    <property type="molecule type" value="Genomic_DNA"/>
</dbReference>
<gene>
    <name evidence="1" type="ORF">AU378_08350</name>
</gene>
<evidence type="ECO:0000313" key="1">
    <source>
        <dbReference type="EMBL" id="KXH85743.1"/>
    </source>
</evidence>
<reference evidence="1 2" key="2">
    <citation type="journal article" date="2016" name="Genome Announc.">
        <title>Draft Genome Sequence of a Biocontrol Rhizobacterium, Chryseobacterium kwangjuense Strain KJ1R5, Isolated from Pepper (Capsicum annuum).</title>
        <authorList>
            <person name="Jeong J.J."/>
            <person name="Park H."/>
            <person name="Park B.H."/>
            <person name="Mannaa M."/>
            <person name="Sang M.K."/>
            <person name="Choi I.G."/>
            <person name="Kim K.D."/>
        </authorList>
    </citation>
    <scope>NUCLEOTIDE SEQUENCE [LARGE SCALE GENOMIC DNA]</scope>
    <source>
        <strain evidence="1 2">KJ1R5</strain>
    </source>
</reference>
<dbReference type="AlphaFoldDB" id="A0A135WLI0"/>
<comment type="caution">
    <text evidence="1">The sequence shown here is derived from an EMBL/GenBank/DDBJ whole genome shotgun (WGS) entry which is preliminary data.</text>
</comment>
<organism evidence="1 2">
    <name type="scientific">Chryseobacterium kwangjuense</name>
    <dbReference type="NCBI Taxonomy" id="267125"/>
    <lineage>
        <taxon>Bacteria</taxon>
        <taxon>Pseudomonadati</taxon>
        <taxon>Bacteroidota</taxon>
        <taxon>Flavobacteriia</taxon>
        <taxon>Flavobacteriales</taxon>
        <taxon>Weeksellaceae</taxon>
        <taxon>Chryseobacterium group</taxon>
        <taxon>Chryseobacterium</taxon>
    </lineage>
</organism>
<sequence>MLLISIKIISQKYIILRSKANIIWGENRFLELKNNKFLRVISFITNMMQDFVIQSIKTEFFVLQDIGSPLLINGNLNFL</sequence>
<protein>
    <submittedName>
        <fullName evidence="1">Uncharacterized protein</fullName>
    </submittedName>
</protein>
<evidence type="ECO:0000313" key="2">
    <source>
        <dbReference type="Proteomes" id="UP000070513"/>
    </source>
</evidence>
<accession>A0A135WLI0</accession>